<gene>
    <name evidence="1" type="ORF">FHX40_1569</name>
</gene>
<comment type="caution">
    <text evidence="1">The sequence shown here is derived from an EMBL/GenBank/DDBJ whole genome shotgun (WGS) entry which is preliminary data.</text>
</comment>
<organism evidence="1 2">
    <name type="scientific">Thermopolyspora flexuosa</name>
    <dbReference type="NCBI Taxonomy" id="103836"/>
    <lineage>
        <taxon>Bacteria</taxon>
        <taxon>Bacillati</taxon>
        <taxon>Actinomycetota</taxon>
        <taxon>Actinomycetes</taxon>
        <taxon>Streptosporangiales</taxon>
        <taxon>Streptosporangiaceae</taxon>
        <taxon>Thermopolyspora</taxon>
    </lineage>
</organism>
<dbReference type="OrthoDB" id="3449038at2"/>
<dbReference type="AlphaFoldDB" id="A0A543IWC8"/>
<evidence type="ECO:0000313" key="2">
    <source>
        <dbReference type="Proteomes" id="UP000319213"/>
    </source>
</evidence>
<sequence>MGKSPKPYRVVKVDDFPAYVIGFALRWWRSDLRGLTLQAVSEALHRDFSQIARWERAECRLPDGVINEFDKLYGANGLLVNLADALSDLRRYGSTVKVQPIQRREDQDMERRLLMQLIPLLGIQSAINPEVLNRVFDAADKAAGVNSRDPDEWAWTAYERWHYYTTNPPGAAVPLLANDLLQVTGQIEKTESPGVRDGLSRAAAQLAMLMARDLADIGQVGVSVRAFATARRFADASTDRPLAAWVRANEACHSFWLGRPITVIERLAAEAEQIADGKTSPGLMDAYSVRALVGALRGDKAVTHDAVAKMIDVWDRRPYKGNAASGPATWTWARGPLGTRGYALALLGDPTAARELDTAHEYLTRIGHEGGARSLRLMQALHMVKNRDPEGLALAVEIGEETSFSAQRRLIAKQILEALPRDPKVSDQAHRLRELIDQSSRPILPSVR</sequence>
<dbReference type="RefSeq" id="WP_142258987.1">
    <property type="nucleotide sequence ID" value="NZ_BMPV01000003.1"/>
</dbReference>
<name>A0A543IWC8_9ACTN</name>
<dbReference type="EMBL" id="VFPQ01000001">
    <property type="protein sequence ID" value="TQM74883.1"/>
    <property type="molecule type" value="Genomic_DNA"/>
</dbReference>
<keyword evidence="2" id="KW-1185">Reference proteome</keyword>
<proteinExistence type="predicted"/>
<protein>
    <submittedName>
        <fullName evidence="1">Helix-turn-helix protein</fullName>
    </submittedName>
</protein>
<dbReference type="Proteomes" id="UP000319213">
    <property type="component" value="Unassembled WGS sequence"/>
</dbReference>
<accession>A0A543IWC8</accession>
<reference evidence="1 2" key="1">
    <citation type="submission" date="2019-06" db="EMBL/GenBank/DDBJ databases">
        <title>Sequencing the genomes of 1000 actinobacteria strains.</title>
        <authorList>
            <person name="Klenk H.-P."/>
        </authorList>
    </citation>
    <scope>NUCLEOTIDE SEQUENCE [LARGE SCALE GENOMIC DNA]</scope>
    <source>
        <strain evidence="1 2">DSM 43186</strain>
    </source>
</reference>
<evidence type="ECO:0000313" key="1">
    <source>
        <dbReference type="EMBL" id="TQM74883.1"/>
    </source>
</evidence>